<evidence type="ECO:0000256" key="2">
    <source>
        <dbReference type="ARBA" id="ARBA00022491"/>
    </source>
</evidence>
<keyword evidence="5" id="KW-0539">Nucleus</keyword>
<dbReference type="Pfam" id="PF08598">
    <property type="entry name" value="Sds3"/>
    <property type="match status" value="1"/>
</dbReference>
<comment type="caution">
    <text evidence="7">The sequence shown here is derived from an EMBL/GenBank/DDBJ whole genome shotgun (WGS) entry which is preliminary data.</text>
</comment>
<comment type="subcellular location">
    <subcellularLocation>
        <location evidence="1">Nucleus</location>
    </subcellularLocation>
</comment>
<keyword evidence="8" id="KW-1185">Reference proteome</keyword>
<protein>
    <recommendedName>
        <fullName evidence="9">Deacetylase complex subunit Sds3</fullName>
    </recommendedName>
</protein>
<feature type="region of interest" description="Disordered" evidence="6">
    <location>
        <begin position="555"/>
        <end position="578"/>
    </location>
</feature>
<dbReference type="PANTHER" id="PTHR21964">
    <property type="entry name" value="BREAST CANCER METASTASIS-SUPPRESSOR 1"/>
    <property type="match status" value="1"/>
</dbReference>
<feature type="region of interest" description="Disordered" evidence="6">
    <location>
        <begin position="275"/>
        <end position="350"/>
    </location>
</feature>
<accession>A0A1V6SPS8</accession>
<dbReference type="Proteomes" id="UP000191342">
    <property type="component" value="Unassembled WGS sequence"/>
</dbReference>
<evidence type="ECO:0000256" key="1">
    <source>
        <dbReference type="ARBA" id="ARBA00004123"/>
    </source>
</evidence>
<feature type="compositionally biased region" description="Basic residues" evidence="6">
    <location>
        <begin position="288"/>
        <end position="298"/>
    </location>
</feature>
<dbReference type="GO" id="GO:0010468">
    <property type="term" value="P:regulation of gene expression"/>
    <property type="evidence" value="ECO:0007669"/>
    <property type="project" value="UniProtKB-ARBA"/>
</dbReference>
<proteinExistence type="predicted"/>
<organism evidence="7 8">
    <name type="scientific">Penicillium flavigenum</name>
    <dbReference type="NCBI Taxonomy" id="254877"/>
    <lineage>
        <taxon>Eukaryota</taxon>
        <taxon>Fungi</taxon>
        <taxon>Dikarya</taxon>
        <taxon>Ascomycota</taxon>
        <taxon>Pezizomycotina</taxon>
        <taxon>Eurotiomycetes</taxon>
        <taxon>Eurotiomycetidae</taxon>
        <taxon>Eurotiales</taxon>
        <taxon>Aspergillaceae</taxon>
        <taxon>Penicillium</taxon>
    </lineage>
</organism>
<evidence type="ECO:0000313" key="7">
    <source>
        <dbReference type="EMBL" id="OQE16062.1"/>
    </source>
</evidence>
<keyword evidence="2" id="KW-0678">Repressor</keyword>
<keyword evidence="4" id="KW-0804">Transcription</keyword>
<dbReference type="InterPro" id="IPR013907">
    <property type="entry name" value="Sds3"/>
</dbReference>
<evidence type="ECO:0000256" key="4">
    <source>
        <dbReference type="ARBA" id="ARBA00023163"/>
    </source>
</evidence>
<dbReference type="AlphaFoldDB" id="A0A1V6SPS8"/>
<dbReference type="GO" id="GO:0005654">
    <property type="term" value="C:nucleoplasm"/>
    <property type="evidence" value="ECO:0007669"/>
    <property type="project" value="UniProtKB-ARBA"/>
</dbReference>
<feature type="compositionally biased region" description="Polar residues" evidence="6">
    <location>
        <begin position="67"/>
        <end position="82"/>
    </location>
</feature>
<dbReference type="STRING" id="254877.A0A1V6SPS8"/>
<evidence type="ECO:0000256" key="5">
    <source>
        <dbReference type="ARBA" id="ARBA00023242"/>
    </source>
</evidence>
<gene>
    <name evidence="7" type="ORF">PENFLA_c029G06676</name>
</gene>
<evidence type="ECO:0000256" key="3">
    <source>
        <dbReference type="ARBA" id="ARBA00023015"/>
    </source>
</evidence>
<name>A0A1V6SPS8_9EURO</name>
<evidence type="ECO:0000256" key="6">
    <source>
        <dbReference type="SAM" id="MobiDB-lite"/>
    </source>
</evidence>
<dbReference type="SMART" id="SM01401">
    <property type="entry name" value="Sds3"/>
    <property type="match status" value="1"/>
</dbReference>
<reference evidence="8" key="1">
    <citation type="journal article" date="2017" name="Nat. Microbiol.">
        <title>Global analysis of biosynthetic gene clusters reveals vast potential of secondary metabolite production in Penicillium species.</title>
        <authorList>
            <person name="Nielsen J.C."/>
            <person name="Grijseels S."/>
            <person name="Prigent S."/>
            <person name="Ji B."/>
            <person name="Dainat J."/>
            <person name="Nielsen K.F."/>
            <person name="Frisvad J.C."/>
            <person name="Workman M."/>
            <person name="Nielsen J."/>
        </authorList>
    </citation>
    <scope>NUCLEOTIDE SEQUENCE [LARGE SCALE GENOMIC DNA]</scope>
    <source>
        <strain evidence="8">IBT 14082</strain>
    </source>
</reference>
<dbReference type="EMBL" id="MLQL01000029">
    <property type="protein sequence ID" value="OQE16062.1"/>
    <property type="molecule type" value="Genomic_DNA"/>
</dbReference>
<feature type="region of interest" description="Disordered" evidence="6">
    <location>
        <begin position="383"/>
        <end position="417"/>
    </location>
</feature>
<evidence type="ECO:0000313" key="8">
    <source>
        <dbReference type="Proteomes" id="UP000191342"/>
    </source>
</evidence>
<evidence type="ECO:0008006" key="9">
    <source>
        <dbReference type="Google" id="ProtNLM"/>
    </source>
</evidence>
<keyword evidence="3" id="KW-0805">Transcription regulation</keyword>
<dbReference type="OrthoDB" id="70376at2759"/>
<feature type="region of interest" description="Disordered" evidence="6">
    <location>
        <begin position="67"/>
        <end position="105"/>
    </location>
</feature>
<sequence>MYVNSLFSSFFVLAHSLNWNQELHFLFTLSPSPRYLFSSGRPNILPSIFDGDPPLPSHLPSITNLMQSTTLSRPPSPHTMSYPNPPPLSPGGGAGAPSKRDKRRTALQERLQELTGQFSNNRDIQFRQQLHALQCDMTLINNADPYGTGPLPDSAESIAALIEETVGGGSKFAKEMAGLAGSWYSKFVQEVNEIKEKRDAELVMAMNNYNNVMERQQRDRDFRTYFAQEEFRNLSSTLRERLVQNISGKRARLMREKEQLDIADTNALLLHPNQFSITNPSSPGGIHSNRKTTRHTRHRVDLDELGNGFMSELNKRKRKAPEEDNGSPARDAGDATPAKRNKAEVTKEQVAPSYSIHSLFTDKELNAHANQAHLATIHFFSTSRRPDHGSGAVTNGNNTDAEDTPEGTGHEDNGTPSAADMMRTASHNFHATRSTRTTAAHSALSALADLADKPATRPILPYHVLSNHHARPNGNAPPLTSLMNEEVDDDCARISRLAGKPQNWIDASLVELVAAPLPTSAETIDGHPADPAVFSQLHPDFSPAMGIDWTPTVHNPGFEMFQPQAMERERSRKRTRNH</sequence>